<sequence>MLEDKRSFITRNLEVRVSVGYEHPPGCVIAYLKYVYTGRGLWRGFERVIPSYDPLSVRKGNLVYDPNFSSEVPCVDATEVLWAPHPLKRMGEVIASPKDELEGLALDAYSNLGIKQLGLGGSLLLSIHHDNSDLDFLIYPVGDPMWIWEELESSEVLEEEKGWIWRVSKSLGIPLEDAKSLYSKAKRAVYRNKEVSFAFVKEELERYGNSVSEFVGRFEGTLELEPCERGLYYPHRCWAGKYLIESYESAFAKVFVKGGKVRVRGALYEKPNGEKVIRVGVREERGYLLFGK</sequence>
<name>A0A0U3DYF8_9CREN</name>
<evidence type="ECO:0008006" key="3">
    <source>
        <dbReference type="Google" id="ProtNLM"/>
    </source>
</evidence>
<protein>
    <recommendedName>
        <fullName evidence="3">Polymerase nucleotidyl transferase domain-containing protein</fullName>
    </recommendedName>
</protein>
<dbReference type="Proteomes" id="UP000060778">
    <property type="component" value="Chromosome"/>
</dbReference>
<dbReference type="AlphaFoldDB" id="A0A0U3DYF8"/>
<organism evidence="1 2">
    <name type="scientific">Ignicoccus islandicus DSM 13165</name>
    <dbReference type="NCBI Taxonomy" id="940295"/>
    <lineage>
        <taxon>Archaea</taxon>
        <taxon>Thermoproteota</taxon>
        <taxon>Thermoprotei</taxon>
        <taxon>Desulfurococcales</taxon>
        <taxon>Desulfurococcaceae</taxon>
        <taxon>Ignicoccus</taxon>
    </lineage>
</organism>
<reference evidence="1 2" key="1">
    <citation type="submission" date="2013-11" db="EMBL/GenBank/DDBJ databases">
        <title>Comparative genomics of Ignicoccus.</title>
        <authorList>
            <person name="Podar M."/>
        </authorList>
    </citation>
    <scope>NUCLEOTIDE SEQUENCE [LARGE SCALE GENOMIC DNA]</scope>
    <source>
        <strain evidence="1 2">DSM 13165</strain>
    </source>
</reference>
<dbReference type="RefSeq" id="WP_075050004.1">
    <property type="nucleotide sequence ID" value="NZ_CP006867.1"/>
</dbReference>
<dbReference type="EMBL" id="CP006867">
    <property type="protein sequence ID" value="ALU12586.1"/>
    <property type="molecule type" value="Genomic_DNA"/>
</dbReference>
<dbReference type="KEGG" id="iis:EYM_05445"/>
<dbReference type="GeneID" id="30680472"/>
<keyword evidence="2" id="KW-1185">Reference proteome</keyword>
<gene>
    <name evidence="1" type="ORF">EYM_05445</name>
</gene>
<accession>A0A0U3DYF8</accession>
<proteinExistence type="predicted"/>
<evidence type="ECO:0000313" key="1">
    <source>
        <dbReference type="EMBL" id="ALU12586.1"/>
    </source>
</evidence>
<dbReference type="STRING" id="940295.EYM_05445"/>
<dbReference type="OrthoDB" id="18771at2157"/>
<evidence type="ECO:0000313" key="2">
    <source>
        <dbReference type="Proteomes" id="UP000060778"/>
    </source>
</evidence>